<organism evidence="1 2">
    <name type="scientific">Nonomuraea purpurea</name>
    <dbReference type="NCBI Taxonomy" id="1849276"/>
    <lineage>
        <taxon>Bacteria</taxon>
        <taxon>Bacillati</taxon>
        <taxon>Actinomycetota</taxon>
        <taxon>Actinomycetes</taxon>
        <taxon>Streptosporangiales</taxon>
        <taxon>Streptosporangiaceae</taxon>
        <taxon>Nonomuraea</taxon>
    </lineage>
</organism>
<dbReference type="RefSeq" id="WP_379536094.1">
    <property type="nucleotide sequence ID" value="NZ_JBHSBI010000071.1"/>
</dbReference>
<dbReference type="Proteomes" id="UP001595851">
    <property type="component" value="Unassembled WGS sequence"/>
</dbReference>
<evidence type="ECO:0000313" key="2">
    <source>
        <dbReference type="Proteomes" id="UP001595851"/>
    </source>
</evidence>
<reference evidence="2" key="1">
    <citation type="journal article" date="2019" name="Int. J. Syst. Evol. Microbiol.">
        <title>The Global Catalogue of Microorganisms (GCM) 10K type strain sequencing project: providing services to taxonomists for standard genome sequencing and annotation.</title>
        <authorList>
            <consortium name="The Broad Institute Genomics Platform"/>
            <consortium name="The Broad Institute Genome Sequencing Center for Infectious Disease"/>
            <person name="Wu L."/>
            <person name="Ma J."/>
        </authorList>
    </citation>
    <scope>NUCLEOTIDE SEQUENCE [LARGE SCALE GENOMIC DNA]</scope>
    <source>
        <strain evidence="2">TBRC 1276</strain>
    </source>
</reference>
<proteinExistence type="predicted"/>
<accession>A0ABV8GQP0</accession>
<name>A0ABV8GQP0_9ACTN</name>
<evidence type="ECO:0000313" key="1">
    <source>
        <dbReference type="EMBL" id="MFC4016306.1"/>
    </source>
</evidence>
<sequence>MPLLPLLVWPELAHATRSPHTAMTWPDAIIGRRSYAVGYMADRLLELNRTLPDREFDKLLTNAAK</sequence>
<keyword evidence="2" id="KW-1185">Reference proteome</keyword>
<comment type="caution">
    <text evidence="1">The sequence shown here is derived from an EMBL/GenBank/DDBJ whole genome shotgun (WGS) entry which is preliminary data.</text>
</comment>
<dbReference type="EMBL" id="JBHSBI010000071">
    <property type="protein sequence ID" value="MFC4016306.1"/>
    <property type="molecule type" value="Genomic_DNA"/>
</dbReference>
<gene>
    <name evidence="1" type="ORF">ACFOY2_54520</name>
</gene>
<protein>
    <submittedName>
        <fullName evidence="1">Uncharacterized protein</fullName>
    </submittedName>
</protein>